<feature type="domain" description="THAP-type" evidence="7">
    <location>
        <begin position="1"/>
        <end position="94"/>
    </location>
</feature>
<keyword evidence="4 5" id="KW-0238">DNA-binding</keyword>
<name>A0ABN9LYZ5_9NEOB</name>
<dbReference type="PANTHER" id="PTHR28624">
    <property type="entry name" value="COILED-COIL DOMAIN-CONTAINING PROTEIN 51"/>
    <property type="match status" value="1"/>
</dbReference>
<sequence length="410" mass="46142">MPSCIVNQCCNKSGRKGQSQAIMFHKFPNDIGKIISWLESSGQKFNDIHALSKKIMDSRATSKYVICSGHFSADCYDYHYNGIKLKPDAIPSIFPTVSEGETIIEENLKKNRHRSTKRVFESPAQKLCLIEMAETENLSSHEDDLTKPGFRSFSTQTYSTLINSTLIWTGNSVQGIHTLTSTPTGDKPTLHSSESQEFSSPLKKTAPTRNVLFQTTEPNFLEQTSSLSPIVEDRTTAPQNMETSVEDNSSKTRLEEVSDYLPHLSNIDDSDLCGRASLFKDSAPSKKRSRSEKCPGPLHSQDCHKKQQVHQADGLLDIKIEVIDKEEEEMYIRADQQNGSCTKNPPERCSSPLYSQVFLGRNDSVKKDHQGEDLTNVKLEVKVEEKEEETYVMGDQQNEEEIPIDKVILI</sequence>
<feature type="region of interest" description="Disordered" evidence="6">
    <location>
        <begin position="280"/>
        <end position="307"/>
    </location>
</feature>
<keyword evidence="3" id="KW-0862">Zinc</keyword>
<reference evidence="8" key="1">
    <citation type="submission" date="2023-07" db="EMBL/GenBank/DDBJ databases">
        <authorList>
            <person name="Stuckert A."/>
        </authorList>
    </citation>
    <scope>NUCLEOTIDE SEQUENCE</scope>
</reference>
<dbReference type="Proteomes" id="UP001176940">
    <property type="component" value="Unassembled WGS sequence"/>
</dbReference>
<keyword evidence="9" id="KW-1185">Reference proteome</keyword>
<dbReference type="InterPro" id="IPR037660">
    <property type="entry name" value="CCDC51"/>
</dbReference>
<evidence type="ECO:0000256" key="3">
    <source>
        <dbReference type="ARBA" id="ARBA00022833"/>
    </source>
</evidence>
<proteinExistence type="predicted"/>
<dbReference type="EMBL" id="CAUEEQ010037000">
    <property type="protein sequence ID" value="CAJ0953591.1"/>
    <property type="molecule type" value="Genomic_DNA"/>
</dbReference>
<protein>
    <recommendedName>
        <fullName evidence="7">THAP-type domain-containing protein</fullName>
    </recommendedName>
</protein>
<dbReference type="SMART" id="SM00980">
    <property type="entry name" value="THAP"/>
    <property type="match status" value="1"/>
</dbReference>
<gene>
    <name evidence="8" type="ORF">RIMI_LOCUS14385160</name>
</gene>
<dbReference type="Pfam" id="PF05485">
    <property type="entry name" value="THAP"/>
    <property type="match status" value="1"/>
</dbReference>
<evidence type="ECO:0000259" key="7">
    <source>
        <dbReference type="PROSITE" id="PS50950"/>
    </source>
</evidence>
<evidence type="ECO:0000256" key="2">
    <source>
        <dbReference type="ARBA" id="ARBA00022771"/>
    </source>
</evidence>
<evidence type="ECO:0000256" key="6">
    <source>
        <dbReference type="SAM" id="MobiDB-lite"/>
    </source>
</evidence>
<dbReference type="InterPro" id="IPR006612">
    <property type="entry name" value="THAP_Znf"/>
</dbReference>
<dbReference type="SUPFAM" id="SSF57716">
    <property type="entry name" value="Glucocorticoid receptor-like (DNA-binding domain)"/>
    <property type="match status" value="1"/>
</dbReference>
<evidence type="ECO:0000313" key="8">
    <source>
        <dbReference type="EMBL" id="CAJ0953591.1"/>
    </source>
</evidence>
<accession>A0ABN9LYZ5</accession>
<keyword evidence="2 5" id="KW-0863">Zinc-finger</keyword>
<evidence type="ECO:0000256" key="4">
    <source>
        <dbReference type="ARBA" id="ARBA00023125"/>
    </source>
</evidence>
<feature type="compositionally biased region" description="Polar residues" evidence="6">
    <location>
        <begin position="181"/>
        <end position="199"/>
    </location>
</feature>
<dbReference type="PROSITE" id="PS50950">
    <property type="entry name" value="ZF_THAP"/>
    <property type="match status" value="1"/>
</dbReference>
<feature type="region of interest" description="Disordered" evidence="6">
    <location>
        <begin position="181"/>
        <end position="203"/>
    </location>
</feature>
<evidence type="ECO:0000256" key="5">
    <source>
        <dbReference type="PROSITE-ProRule" id="PRU00309"/>
    </source>
</evidence>
<feature type="non-terminal residue" evidence="8">
    <location>
        <position position="410"/>
    </location>
</feature>
<evidence type="ECO:0000313" key="9">
    <source>
        <dbReference type="Proteomes" id="UP001176940"/>
    </source>
</evidence>
<comment type="caution">
    <text evidence="8">The sequence shown here is derived from an EMBL/GenBank/DDBJ whole genome shotgun (WGS) entry which is preliminary data.</text>
</comment>
<keyword evidence="1" id="KW-0479">Metal-binding</keyword>
<organism evidence="8 9">
    <name type="scientific">Ranitomeya imitator</name>
    <name type="common">mimic poison frog</name>
    <dbReference type="NCBI Taxonomy" id="111125"/>
    <lineage>
        <taxon>Eukaryota</taxon>
        <taxon>Metazoa</taxon>
        <taxon>Chordata</taxon>
        <taxon>Craniata</taxon>
        <taxon>Vertebrata</taxon>
        <taxon>Euteleostomi</taxon>
        <taxon>Amphibia</taxon>
        <taxon>Batrachia</taxon>
        <taxon>Anura</taxon>
        <taxon>Neobatrachia</taxon>
        <taxon>Hyloidea</taxon>
        <taxon>Dendrobatidae</taxon>
        <taxon>Dendrobatinae</taxon>
        <taxon>Ranitomeya</taxon>
    </lineage>
</organism>
<evidence type="ECO:0000256" key="1">
    <source>
        <dbReference type="ARBA" id="ARBA00022723"/>
    </source>
</evidence>
<dbReference type="PANTHER" id="PTHR28624:SF1">
    <property type="entry name" value="MITOCHONDRIAL POTASSIUM CHANNEL"/>
    <property type="match status" value="1"/>
</dbReference>